<evidence type="ECO:0000256" key="1">
    <source>
        <dbReference type="SAM" id="MobiDB-lite"/>
    </source>
</evidence>
<organism evidence="2">
    <name type="scientific">Dipodfec virus RodF1_16</name>
    <dbReference type="NCBI Taxonomy" id="2929292"/>
    <lineage>
        <taxon>Viruses</taxon>
        <taxon>Monodnaviria</taxon>
        <taxon>Sangervirae</taxon>
        <taxon>Phixviricota</taxon>
        <taxon>Malgrandaviricetes</taxon>
        <taxon>Petitvirales</taxon>
        <taxon>Microviridae</taxon>
    </lineage>
</organism>
<protein>
    <submittedName>
        <fullName evidence="2">DNA pilot protein</fullName>
    </submittedName>
</protein>
<proteinExistence type="predicted"/>
<feature type="region of interest" description="Disordered" evidence="1">
    <location>
        <begin position="396"/>
        <end position="418"/>
    </location>
</feature>
<dbReference type="EMBL" id="OM869712">
    <property type="protein sequence ID" value="UPW42028.1"/>
    <property type="molecule type" value="Genomic_DNA"/>
</dbReference>
<feature type="compositionally biased region" description="Low complexity" evidence="1">
    <location>
        <begin position="403"/>
        <end position="418"/>
    </location>
</feature>
<accession>A0A976R8Y5</accession>
<evidence type="ECO:0000313" key="2">
    <source>
        <dbReference type="EMBL" id="UPW42028.1"/>
    </source>
</evidence>
<sequence>MKYPLLQPWGAIAGAAISTIGSFLSNKSSNEANANLNATNRKWQEEQATKAYERQRALIASERDYNSYSNQRKLMEAAGINPNLMLSGMAGTATSHANTQAPSAGTPVSHAMQPVVDPGVLSQFSQIGLNSAMARKANSDADKNNVESDKYKEEIESLKLQNSYDAVRNSIYESYGKLQAEADLNKTDSDAALNDAMRSLNSQQSLRTMAEIRDLIPAEAAQRWSAAQKDMTQSFVNRALACKTEKEAQLVFKQYALSCLTANAVAARNYAAASYDSTMSDTWKVGGVNYNRAYWDSNSAAEDWSLKSLDRQKAEEFLRATLSDQINAAKASFQRSLQNDAIRTWQSFTGNETPAEYFEKGLGNWLAVELNIIDDAKGLVGFSLGKNFSHSVFTGNTTSSSVSESYNHNYNYGNSSRR</sequence>
<reference evidence="2" key="1">
    <citation type="submission" date="2022-02" db="EMBL/GenBank/DDBJ databases">
        <title>Towards deciphering the DNA virus diversity associated with rodent species in the families Cricetidae and Heteromyidae.</title>
        <authorList>
            <person name="Lund M."/>
            <person name="Larsen B.B."/>
            <person name="Gryseels S."/>
            <person name="Kraberger S."/>
            <person name="Rowsey D.M."/>
            <person name="Steger L."/>
            <person name="Yule K.M."/>
            <person name="Upham N.S."/>
            <person name="Worobey M."/>
            <person name="Van Doorslaer K."/>
            <person name="Varsani A."/>
        </authorList>
    </citation>
    <scope>NUCLEOTIDE SEQUENCE</scope>
    <source>
        <strain evidence="2">NeonRodF1_16</strain>
    </source>
</reference>
<name>A0A976R8Y5_9VIRU</name>